<dbReference type="EMBL" id="HG739125">
    <property type="protein sequence ID" value="CDP09957.1"/>
    <property type="molecule type" value="Genomic_DNA"/>
</dbReference>
<keyword evidence="3" id="KW-0653">Protein transport</keyword>
<gene>
    <name evidence="8" type="ORF">GSCOC_T00030470001</name>
</gene>
<dbReference type="InterPro" id="IPR051026">
    <property type="entry name" value="PI/PC_transfer"/>
</dbReference>
<accession>A0A068UNR3</accession>
<dbReference type="PhylomeDB" id="A0A068UNR3"/>
<evidence type="ECO:0000313" key="9">
    <source>
        <dbReference type="Proteomes" id="UP000295252"/>
    </source>
</evidence>
<name>A0A068UNR3_COFCA</name>
<keyword evidence="6" id="KW-0175">Coiled coil</keyword>
<dbReference type="SMART" id="SM00516">
    <property type="entry name" value="SEC14"/>
    <property type="match status" value="1"/>
</dbReference>
<keyword evidence="3" id="KW-0813">Transport</keyword>
<evidence type="ECO:0000256" key="2">
    <source>
        <dbReference type="ARBA" id="ARBA00004395"/>
    </source>
</evidence>
<dbReference type="InterPro" id="IPR011074">
    <property type="entry name" value="CRAL/TRIO_N_dom"/>
</dbReference>
<dbReference type="PANTHER" id="PTHR45657">
    <property type="entry name" value="CRAL-TRIO DOMAIN-CONTAINING PROTEIN YKL091C-RELATED"/>
    <property type="match status" value="1"/>
</dbReference>
<dbReference type="PANTHER" id="PTHR45657:SF50">
    <property type="entry name" value="PHOSPHATIDYLINOSITOL_PHOSPHATIDYLCHOLINE TRANSFER PROTEIN SFH11"/>
    <property type="match status" value="1"/>
</dbReference>
<dbReference type="GO" id="GO:0015031">
    <property type="term" value="P:protein transport"/>
    <property type="evidence" value="ECO:0007669"/>
    <property type="project" value="UniProtKB-KW"/>
</dbReference>
<dbReference type="FunCoup" id="A0A068UNR3">
    <property type="interactions" value="366"/>
</dbReference>
<dbReference type="Gramene" id="CDP09957">
    <property type="protein sequence ID" value="CDP09957"/>
    <property type="gene ID" value="GSCOC_T00030470001"/>
</dbReference>
<feature type="coiled-coil region" evidence="6">
    <location>
        <begin position="471"/>
        <end position="498"/>
    </location>
</feature>
<evidence type="ECO:0000256" key="3">
    <source>
        <dbReference type="ARBA" id="ARBA00022927"/>
    </source>
</evidence>
<evidence type="ECO:0000313" key="8">
    <source>
        <dbReference type="EMBL" id="CDP09957.1"/>
    </source>
</evidence>
<feature type="domain" description="CRAL-TRIO" evidence="7">
    <location>
        <begin position="212"/>
        <end position="386"/>
    </location>
</feature>
<dbReference type="InterPro" id="IPR036865">
    <property type="entry name" value="CRAL-TRIO_dom_sf"/>
</dbReference>
<evidence type="ECO:0000259" key="7">
    <source>
        <dbReference type="PROSITE" id="PS50191"/>
    </source>
</evidence>
<dbReference type="SUPFAM" id="SSF52087">
    <property type="entry name" value="CRAL/TRIO domain"/>
    <property type="match status" value="1"/>
</dbReference>
<dbReference type="InParanoid" id="A0A068UNR3"/>
<dbReference type="Gene3D" id="1.10.8.20">
    <property type="entry name" value="N-terminal domain of phosphatidylinositol transfer protein sec14p"/>
    <property type="match status" value="1"/>
</dbReference>
<dbReference type="InterPro" id="IPR036273">
    <property type="entry name" value="CRAL/TRIO_N_dom_sf"/>
</dbReference>
<dbReference type="STRING" id="49390.A0A068UNR3"/>
<dbReference type="CDD" id="cd00170">
    <property type="entry name" value="SEC14"/>
    <property type="match status" value="1"/>
</dbReference>
<protein>
    <recommendedName>
        <fullName evidence="7">CRAL-TRIO domain-containing protein</fullName>
    </recommendedName>
</protein>
<dbReference type="SUPFAM" id="SSF46938">
    <property type="entry name" value="CRAL/TRIO N-terminal domain"/>
    <property type="match status" value="1"/>
</dbReference>
<dbReference type="Gene3D" id="3.40.525.10">
    <property type="entry name" value="CRAL-TRIO lipid binding domain"/>
    <property type="match status" value="1"/>
</dbReference>
<dbReference type="PROSITE" id="PS50191">
    <property type="entry name" value="CRAL_TRIO"/>
    <property type="match status" value="1"/>
</dbReference>
<evidence type="ECO:0000256" key="6">
    <source>
        <dbReference type="SAM" id="Coils"/>
    </source>
</evidence>
<proteinExistence type="inferred from homology"/>
<dbReference type="GO" id="GO:0000139">
    <property type="term" value="C:Golgi membrane"/>
    <property type="evidence" value="ECO:0007669"/>
    <property type="project" value="UniProtKB-SubCell"/>
</dbReference>
<comment type="similarity">
    <text evidence="5">Belongs to the SFH family.</text>
</comment>
<evidence type="ECO:0000256" key="5">
    <source>
        <dbReference type="ARBA" id="ARBA00038020"/>
    </source>
</evidence>
<reference evidence="9" key="1">
    <citation type="journal article" date="2014" name="Science">
        <title>The coffee genome provides insight into the convergent evolution of caffeine biosynthesis.</title>
        <authorList>
            <person name="Denoeud F."/>
            <person name="Carretero-Paulet L."/>
            <person name="Dereeper A."/>
            <person name="Droc G."/>
            <person name="Guyot R."/>
            <person name="Pietrella M."/>
            <person name="Zheng C."/>
            <person name="Alberti A."/>
            <person name="Anthony F."/>
            <person name="Aprea G."/>
            <person name="Aury J.M."/>
            <person name="Bento P."/>
            <person name="Bernard M."/>
            <person name="Bocs S."/>
            <person name="Campa C."/>
            <person name="Cenci A."/>
            <person name="Combes M.C."/>
            <person name="Crouzillat D."/>
            <person name="Da Silva C."/>
            <person name="Daddiego L."/>
            <person name="De Bellis F."/>
            <person name="Dussert S."/>
            <person name="Garsmeur O."/>
            <person name="Gayraud T."/>
            <person name="Guignon V."/>
            <person name="Jahn K."/>
            <person name="Jamilloux V."/>
            <person name="Joet T."/>
            <person name="Labadie K."/>
            <person name="Lan T."/>
            <person name="Leclercq J."/>
            <person name="Lepelley M."/>
            <person name="Leroy T."/>
            <person name="Li L.T."/>
            <person name="Librado P."/>
            <person name="Lopez L."/>
            <person name="Munoz A."/>
            <person name="Noel B."/>
            <person name="Pallavicini A."/>
            <person name="Perrotta G."/>
            <person name="Poncet V."/>
            <person name="Pot D."/>
            <person name="Priyono X."/>
            <person name="Rigoreau M."/>
            <person name="Rouard M."/>
            <person name="Rozas J."/>
            <person name="Tranchant-Dubreuil C."/>
            <person name="VanBuren R."/>
            <person name="Zhang Q."/>
            <person name="Andrade A.C."/>
            <person name="Argout X."/>
            <person name="Bertrand B."/>
            <person name="de Kochko A."/>
            <person name="Graziosi G."/>
            <person name="Henry R.J."/>
            <person name="Jayarama X."/>
            <person name="Ming R."/>
            <person name="Nagai C."/>
            <person name="Rounsley S."/>
            <person name="Sankoff D."/>
            <person name="Giuliano G."/>
            <person name="Albert V.A."/>
            <person name="Wincker P."/>
            <person name="Lashermes P."/>
        </authorList>
    </citation>
    <scope>NUCLEOTIDE SEQUENCE [LARGE SCALE GENOMIC DNA]</scope>
    <source>
        <strain evidence="9">cv. DH200-94</strain>
    </source>
</reference>
<dbReference type="SMART" id="SM01100">
    <property type="entry name" value="CRAL_TRIO_N"/>
    <property type="match status" value="1"/>
</dbReference>
<keyword evidence="4" id="KW-0333">Golgi apparatus</keyword>
<dbReference type="Pfam" id="PF03765">
    <property type="entry name" value="CRAL_TRIO_N"/>
    <property type="match status" value="1"/>
</dbReference>
<evidence type="ECO:0000256" key="4">
    <source>
        <dbReference type="ARBA" id="ARBA00023034"/>
    </source>
</evidence>
<dbReference type="AlphaFoldDB" id="A0A068UNR3"/>
<dbReference type="Proteomes" id="UP000295252">
    <property type="component" value="Chromosome X"/>
</dbReference>
<dbReference type="PRINTS" id="PR00180">
    <property type="entry name" value="CRETINALDHBP"/>
</dbReference>
<organism evidence="8 9">
    <name type="scientific">Coffea canephora</name>
    <name type="common">Robusta coffee</name>
    <dbReference type="NCBI Taxonomy" id="49390"/>
    <lineage>
        <taxon>Eukaryota</taxon>
        <taxon>Viridiplantae</taxon>
        <taxon>Streptophyta</taxon>
        <taxon>Embryophyta</taxon>
        <taxon>Tracheophyta</taxon>
        <taxon>Spermatophyta</taxon>
        <taxon>Magnoliopsida</taxon>
        <taxon>eudicotyledons</taxon>
        <taxon>Gunneridae</taxon>
        <taxon>Pentapetalae</taxon>
        <taxon>asterids</taxon>
        <taxon>lamiids</taxon>
        <taxon>Gentianales</taxon>
        <taxon>Rubiaceae</taxon>
        <taxon>Ixoroideae</taxon>
        <taxon>Gardenieae complex</taxon>
        <taxon>Bertiereae - Coffeeae clade</taxon>
        <taxon>Coffeeae</taxon>
        <taxon>Coffea</taxon>
    </lineage>
</organism>
<comment type="subcellular location">
    <subcellularLocation>
        <location evidence="1">Cell membrane</location>
        <topology evidence="1">Peripheral membrane protein</topology>
    </subcellularLocation>
    <subcellularLocation>
        <location evidence="2">Golgi apparatus membrane</location>
        <topology evidence="2">Peripheral membrane protein</topology>
    </subcellularLocation>
</comment>
<dbReference type="Pfam" id="PF00650">
    <property type="entry name" value="CRAL_TRIO"/>
    <property type="match status" value="1"/>
</dbReference>
<evidence type="ECO:0000256" key="1">
    <source>
        <dbReference type="ARBA" id="ARBA00004202"/>
    </source>
</evidence>
<keyword evidence="9" id="KW-1185">Reference proteome</keyword>
<dbReference type="OMA" id="NWRYPAC"/>
<dbReference type="OrthoDB" id="1434354at2759"/>
<dbReference type="GO" id="GO:0005886">
    <property type="term" value="C:plasma membrane"/>
    <property type="evidence" value="ECO:0007669"/>
    <property type="project" value="UniProtKB-SubCell"/>
</dbReference>
<sequence length="511" mass="57787">MRYPLPGGHDQKSMAFDARKIHCFTVPASFSFIHCSAFFSVASHSSVDMQKSKGLLQEIVIAAGAGGTRRSPTSKEAQVAKQKAKSIHPPIEFHWHLPPPKEKKRSFVSKDSFKAILTNPLDSFRLKKSQSMKTVLEGVRNPKDEQIVDSFRELLSLEGHATGKHYDYHTLLRFLRTRDFNQNRAKEMFLNYLKWREEFGVDAIAKEFKFEEYREVKECYPHGFHGVDKYGRPVYIERLGMVDIDMLLQKTTIERYVKYHVSEQEKTLHWRFPACSLAAKKHIASTTSILDVKNVGTSNFSKPARYLFLEIQKIDSNYYPETLNRLYIVNAGSGFKVLWTAIKAFLEPRTLAKIKVLGSNYLSSLLEVIDPSNLPTFLGGSCTCYDSGGCLFSDKGPWNDPEITQMLHTMIATGEECEDGGMRGQEAEDAYGGDTDNLQVKDVYDVTPATDETSGGLAETEGPDRPSMQKIRAFEDLLTEAKIKIATLEAALEDTKLVLRGLSQHLEELKR</sequence>
<dbReference type="InterPro" id="IPR001251">
    <property type="entry name" value="CRAL-TRIO_dom"/>
</dbReference>